<keyword evidence="5" id="KW-0808">Transferase</keyword>
<evidence type="ECO:0000256" key="7">
    <source>
        <dbReference type="ARBA" id="ARBA00022777"/>
    </source>
</evidence>
<dbReference type="SMART" id="SM00387">
    <property type="entry name" value="HATPase_c"/>
    <property type="match status" value="1"/>
</dbReference>
<dbReference type="PROSITE" id="PS50109">
    <property type="entry name" value="HIS_KIN"/>
    <property type="match status" value="1"/>
</dbReference>
<dbReference type="PANTHER" id="PTHR45436:SF16">
    <property type="entry name" value="HISTIDINE KINASE"/>
    <property type="match status" value="1"/>
</dbReference>
<evidence type="ECO:0000259" key="12">
    <source>
        <dbReference type="PROSITE" id="PS50109"/>
    </source>
</evidence>
<evidence type="ECO:0000256" key="8">
    <source>
        <dbReference type="ARBA" id="ARBA00022989"/>
    </source>
</evidence>
<dbReference type="PROSITE" id="PS50885">
    <property type="entry name" value="HAMP"/>
    <property type="match status" value="1"/>
</dbReference>
<accession>A0A1V0LZZ3</accession>
<dbReference type="SMART" id="SM00388">
    <property type="entry name" value="HisKA"/>
    <property type="match status" value="1"/>
</dbReference>
<dbReference type="SUPFAM" id="SSF55874">
    <property type="entry name" value="ATPase domain of HSP90 chaperone/DNA topoisomerase II/histidine kinase"/>
    <property type="match status" value="1"/>
</dbReference>
<dbReference type="Gene3D" id="1.10.287.130">
    <property type="match status" value="1"/>
</dbReference>
<dbReference type="Pfam" id="PF00512">
    <property type="entry name" value="HisKA"/>
    <property type="match status" value="1"/>
</dbReference>
<dbReference type="InterPro" id="IPR004358">
    <property type="entry name" value="Sig_transdc_His_kin-like_C"/>
</dbReference>
<evidence type="ECO:0000256" key="5">
    <source>
        <dbReference type="ARBA" id="ARBA00022679"/>
    </source>
</evidence>
<dbReference type="InterPro" id="IPR036097">
    <property type="entry name" value="HisK_dim/P_sf"/>
</dbReference>
<dbReference type="Gene3D" id="3.30.565.10">
    <property type="entry name" value="Histidine kinase-like ATPase, C-terminal domain"/>
    <property type="match status" value="1"/>
</dbReference>
<dbReference type="CDD" id="cd00082">
    <property type="entry name" value="HisKA"/>
    <property type="match status" value="1"/>
</dbReference>
<dbReference type="InterPro" id="IPR005467">
    <property type="entry name" value="His_kinase_dom"/>
</dbReference>
<dbReference type="PRINTS" id="PR00344">
    <property type="entry name" value="BCTRLSENSOR"/>
</dbReference>
<dbReference type="EC" id="2.7.13.3" evidence="3"/>
<keyword evidence="7 14" id="KW-0418">Kinase</keyword>
<comment type="catalytic activity">
    <reaction evidence="1">
        <text>ATP + protein L-histidine = ADP + protein N-phospho-L-histidine.</text>
        <dbReference type="EC" id="2.7.13.3"/>
    </reaction>
</comment>
<evidence type="ECO:0000256" key="2">
    <source>
        <dbReference type="ARBA" id="ARBA00004370"/>
    </source>
</evidence>
<dbReference type="SUPFAM" id="SSF47384">
    <property type="entry name" value="Homodimeric domain of signal transducing histidine kinase"/>
    <property type="match status" value="1"/>
</dbReference>
<evidence type="ECO:0000256" key="4">
    <source>
        <dbReference type="ARBA" id="ARBA00022553"/>
    </source>
</evidence>
<dbReference type="GO" id="GO:0005886">
    <property type="term" value="C:plasma membrane"/>
    <property type="evidence" value="ECO:0007669"/>
    <property type="project" value="TreeGrafter"/>
</dbReference>
<dbReference type="InterPro" id="IPR050428">
    <property type="entry name" value="TCS_sensor_his_kinase"/>
</dbReference>
<evidence type="ECO:0000256" key="3">
    <source>
        <dbReference type="ARBA" id="ARBA00012438"/>
    </source>
</evidence>
<keyword evidence="9" id="KW-0902">Two-component regulatory system</keyword>
<evidence type="ECO:0000256" key="9">
    <source>
        <dbReference type="ARBA" id="ARBA00023012"/>
    </source>
</evidence>
<dbReference type="EMBL" id="KX858711">
    <property type="protein sequence ID" value="ARD68219.1"/>
    <property type="molecule type" value="Genomic_DNA"/>
</dbReference>
<evidence type="ECO:0000256" key="10">
    <source>
        <dbReference type="ARBA" id="ARBA00023136"/>
    </source>
</evidence>
<evidence type="ECO:0000259" key="13">
    <source>
        <dbReference type="PROSITE" id="PS50885"/>
    </source>
</evidence>
<keyword evidence="8 11" id="KW-1133">Transmembrane helix</keyword>
<dbReference type="InterPro" id="IPR003660">
    <property type="entry name" value="HAMP_dom"/>
</dbReference>
<evidence type="ECO:0000256" key="11">
    <source>
        <dbReference type="SAM" id="Phobius"/>
    </source>
</evidence>
<dbReference type="InterPro" id="IPR003594">
    <property type="entry name" value="HATPase_dom"/>
</dbReference>
<evidence type="ECO:0000256" key="6">
    <source>
        <dbReference type="ARBA" id="ARBA00022692"/>
    </source>
</evidence>
<dbReference type="Gene3D" id="6.10.340.10">
    <property type="match status" value="1"/>
</dbReference>
<sequence length="426" mass="47130">MEFKQSLSRRIVIAFVLMTLFVGGTFSAGIVETVHQVEERLISTELGGDLGRFLKMESMEDWRPEPEPGQIFYFSGGHGDFALPADLQGLSPGFHEVFRGQKSYHAFVQLVDGRSYVLLQDQSEFEDREQLLFAVVLVGFLISIGLSGLLGWLLARKVIEPVVRLSNQVRHPDQLLERAPPLEPDYAADEVGQLAESFDTTLGLLRRALARERLFTSDVSHELRTPLMVLASSCELLLESPSLDERARRHVLRISRASGEMRELVQTFLLLARSGGEDVQVSQQASLAEVADELVAQWRGAAEAKGLSFQYQRGETGRQLYNAPLLRSVLGNLLRNALHYTESGHIQLRLGANGFEVEDSGVGIPEEEREAMFQPFVRGGSARGEGLGLGLSLVQRICESQGWQVSLSGAMPQGCRFEVNLAVVGH</sequence>
<evidence type="ECO:0000313" key="14">
    <source>
        <dbReference type="EMBL" id="ARD68219.1"/>
    </source>
</evidence>
<organism evidence="14">
    <name type="scientific">Ectopseudomonas oleovorans</name>
    <name type="common">Pseudomonas oleovorans</name>
    <dbReference type="NCBI Taxonomy" id="301"/>
    <lineage>
        <taxon>Bacteria</taxon>
        <taxon>Pseudomonadati</taxon>
        <taxon>Pseudomonadota</taxon>
        <taxon>Gammaproteobacteria</taxon>
        <taxon>Pseudomonadales</taxon>
        <taxon>Pseudomonadaceae</taxon>
        <taxon>Ectopseudomonas</taxon>
    </lineage>
</organism>
<protein>
    <recommendedName>
        <fullName evidence="3">histidine kinase</fullName>
        <ecNumber evidence="3">2.7.13.3</ecNumber>
    </recommendedName>
</protein>
<dbReference type="AlphaFoldDB" id="A0A1V0LZZ3"/>
<keyword evidence="6 11" id="KW-0812">Transmembrane</keyword>
<gene>
    <name evidence="14" type="primary">colS</name>
</gene>
<evidence type="ECO:0000256" key="1">
    <source>
        <dbReference type="ARBA" id="ARBA00000085"/>
    </source>
</evidence>
<keyword evidence="4" id="KW-0597">Phosphoprotein</keyword>
<dbReference type="GO" id="GO:0000155">
    <property type="term" value="F:phosphorelay sensor kinase activity"/>
    <property type="evidence" value="ECO:0007669"/>
    <property type="project" value="InterPro"/>
</dbReference>
<feature type="domain" description="HAMP" evidence="13">
    <location>
        <begin position="156"/>
        <end position="210"/>
    </location>
</feature>
<feature type="domain" description="Histidine kinase" evidence="12">
    <location>
        <begin position="218"/>
        <end position="425"/>
    </location>
</feature>
<name>A0A1V0LZZ3_ECTOL</name>
<dbReference type="InterPro" id="IPR003661">
    <property type="entry name" value="HisK_dim/P_dom"/>
</dbReference>
<dbReference type="Pfam" id="PF02518">
    <property type="entry name" value="HATPase_c"/>
    <property type="match status" value="1"/>
</dbReference>
<dbReference type="InterPro" id="IPR036890">
    <property type="entry name" value="HATPase_C_sf"/>
</dbReference>
<dbReference type="PANTHER" id="PTHR45436">
    <property type="entry name" value="SENSOR HISTIDINE KINASE YKOH"/>
    <property type="match status" value="1"/>
</dbReference>
<reference evidence="14" key="1">
    <citation type="submission" date="2016-09" db="EMBL/GenBank/DDBJ databases">
        <title>Identification of colonizing-related genes involved in the interaction between the biocontrol agent Pseudomonas pseudoalcaligenes AVO110 and the soilborne pathogen R. necatrix.</title>
        <authorList>
            <person name="Pliego C."/>
            <person name="Crespo I."/>
            <person name="Perez-Martinez I."/>
            <person name="Pintado A."/>
            <person name="De Vicente A."/>
            <person name="Cazorla F.M."/>
            <person name="Ramos C.J."/>
        </authorList>
    </citation>
    <scope>NUCLEOTIDE SEQUENCE</scope>
    <source>
        <strain evidence="14">AVO110</strain>
    </source>
</reference>
<keyword evidence="10 11" id="KW-0472">Membrane</keyword>
<proteinExistence type="predicted"/>
<comment type="subcellular location">
    <subcellularLocation>
        <location evidence="2">Membrane</location>
    </subcellularLocation>
</comment>
<feature type="transmembrane region" description="Helical" evidence="11">
    <location>
        <begin position="131"/>
        <end position="155"/>
    </location>
</feature>